<gene>
    <name evidence="1" type="ORF">AMS68_005979</name>
</gene>
<name>A0A6H0Y0A1_9PEZI</name>
<dbReference type="OrthoDB" id="5357075at2759"/>
<dbReference type="AlphaFoldDB" id="A0A6H0Y0A1"/>
<evidence type="ECO:0000313" key="1">
    <source>
        <dbReference type="EMBL" id="QIX00462.1"/>
    </source>
</evidence>
<reference evidence="1 2" key="1">
    <citation type="journal article" date="2016" name="Sci. Rep.">
        <title>Peltaster fructicola genome reveals evolution from an invasive phytopathogen to an ectophytic parasite.</title>
        <authorList>
            <person name="Xu C."/>
            <person name="Chen H."/>
            <person name="Gleason M.L."/>
            <person name="Xu J.R."/>
            <person name="Liu H."/>
            <person name="Zhang R."/>
            <person name="Sun G."/>
        </authorList>
    </citation>
    <scope>NUCLEOTIDE SEQUENCE [LARGE SCALE GENOMIC DNA]</scope>
    <source>
        <strain evidence="1 2">LNHT1506</strain>
    </source>
</reference>
<keyword evidence="2" id="KW-1185">Reference proteome</keyword>
<sequence>MLGWPLLVHYCGECHYNTTVEYSATVWKQEHTCSHCGYSSTGADISGKSSAEMNYTQHDELSALFSQRLNFSQQVEPVVVVEVDDRDSMQTETQPEAFVSISAHYTHTTHIRPLSETAFEPSRSPPPTYGESIMPEAMAQLFLQNSIDPTCLLPNQIQLFNNAADEQRLRLLELWRIAPPTYTKEKEHNNSWAPTNMQQEELLAKVRFETNMAARALAAYQKGWSKQQMDFDTHVDPVSISPIRAPGEPAWPPAARLRAASIVASHTVPNPGTEAEPYIVSGYQNSPRTDPVYAASPNLWQSPSYVSTNSPQSTMKDQYGSLMQIRNHADWEAMNERIANDRLSGFANTSSGDDDMIM</sequence>
<proteinExistence type="predicted"/>
<dbReference type="EMBL" id="CP051142">
    <property type="protein sequence ID" value="QIX00462.1"/>
    <property type="molecule type" value="Genomic_DNA"/>
</dbReference>
<organism evidence="1 2">
    <name type="scientific">Peltaster fructicola</name>
    <dbReference type="NCBI Taxonomy" id="286661"/>
    <lineage>
        <taxon>Eukaryota</taxon>
        <taxon>Fungi</taxon>
        <taxon>Dikarya</taxon>
        <taxon>Ascomycota</taxon>
        <taxon>Pezizomycotina</taxon>
        <taxon>Dothideomycetes</taxon>
        <taxon>Dothideomycetes incertae sedis</taxon>
        <taxon>Peltaster</taxon>
    </lineage>
</organism>
<accession>A0A6H0Y0A1</accession>
<protein>
    <submittedName>
        <fullName evidence="1">Uncharacterized protein</fullName>
    </submittedName>
</protein>
<evidence type="ECO:0000313" key="2">
    <source>
        <dbReference type="Proteomes" id="UP000503462"/>
    </source>
</evidence>
<dbReference type="Proteomes" id="UP000503462">
    <property type="component" value="Chromosome 4"/>
</dbReference>